<dbReference type="PANTHER" id="PTHR46494">
    <property type="entry name" value="CORA FAMILY METAL ION TRANSPORTER (EUROFUNG)"/>
    <property type="match status" value="1"/>
</dbReference>
<comment type="subcellular location">
    <subcellularLocation>
        <location evidence="1">Cell membrane</location>
        <topology evidence="1">Multi-pass membrane protein</topology>
    </subcellularLocation>
    <subcellularLocation>
        <location evidence="8">Membrane</location>
        <topology evidence="8">Multi-pass membrane protein</topology>
    </subcellularLocation>
</comment>
<dbReference type="Gene3D" id="3.30.460.20">
    <property type="entry name" value="CorA soluble domain-like"/>
    <property type="match status" value="1"/>
</dbReference>
<evidence type="ECO:0000313" key="10">
    <source>
        <dbReference type="Proteomes" id="UP000215509"/>
    </source>
</evidence>
<protein>
    <recommendedName>
        <fullName evidence="8">Magnesium transport protein CorA</fullName>
    </recommendedName>
</protein>
<keyword evidence="5 8" id="KW-0812">Transmembrane</keyword>
<dbReference type="GO" id="GO:0015095">
    <property type="term" value="F:magnesium ion transmembrane transporter activity"/>
    <property type="evidence" value="ECO:0007669"/>
    <property type="project" value="UniProtKB-UniRule"/>
</dbReference>
<evidence type="ECO:0000256" key="3">
    <source>
        <dbReference type="ARBA" id="ARBA00022448"/>
    </source>
</evidence>
<dbReference type="EMBL" id="NMQW01000039">
    <property type="protein sequence ID" value="OXM83707.1"/>
    <property type="molecule type" value="Genomic_DNA"/>
</dbReference>
<dbReference type="InterPro" id="IPR002523">
    <property type="entry name" value="MgTranspt_CorA/ZnTranspt_ZntB"/>
</dbReference>
<comment type="caution">
    <text evidence="9">The sequence shown here is derived from an EMBL/GenBank/DDBJ whole genome shotgun (WGS) entry which is preliminary data.</text>
</comment>
<dbReference type="OrthoDB" id="9803416at2"/>
<dbReference type="InterPro" id="IPR045861">
    <property type="entry name" value="CorA_cytoplasmic_dom"/>
</dbReference>
<keyword evidence="8" id="KW-0406">Ion transport</keyword>
<evidence type="ECO:0000256" key="2">
    <source>
        <dbReference type="ARBA" id="ARBA00009765"/>
    </source>
</evidence>
<keyword evidence="6 8" id="KW-1133">Transmembrane helix</keyword>
<evidence type="ECO:0000256" key="8">
    <source>
        <dbReference type="RuleBase" id="RU362010"/>
    </source>
</evidence>
<organism evidence="9 10">
    <name type="scientific">Paenibacillus rigui</name>
    <dbReference type="NCBI Taxonomy" id="554312"/>
    <lineage>
        <taxon>Bacteria</taxon>
        <taxon>Bacillati</taxon>
        <taxon>Bacillota</taxon>
        <taxon>Bacilli</taxon>
        <taxon>Bacillales</taxon>
        <taxon>Paenibacillaceae</taxon>
        <taxon>Paenibacillus</taxon>
    </lineage>
</organism>
<dbReference type="GO" id="GO:0050897">
    <property type="term" value="F:cobalt ion binding"/>
    <property type="evidence" value="ECO:0007669"/>
    <property type="project" value="TreeGrafter"/>
</dbReference>
<dbReference type="PANTHER" id="PTHR46494:SF1">
    <property type="entry name" value="CORA FAMILY METAL ION TRANSPORTER (EUROFUNG)"/>
    <property type="match status" value="1"/>
</dbReference>
<evidence type="ECO:0000256" key="6">
    <source>
        <dbReference type="ARBA" id="ARBA00022989"/>
    </source>
</evidence>
<comment type="function">
    <text evidence="8">Mediates influx of magnesium ions.</text>
</comment>
<keyword evidence="8" id="KW-0460">Magnesium</keyword>
<dbReference type="InterPro" id="IPR004488">
    <property type="entry name" value="Mg/Co-transport_prot_CorA"/>
</dbReference>
<dbReference type="AlphaFoldDB" id="A0A229UJT3"/>
<dbReference type="Proteomes" id="UP000215509">
    <property type="component" value="Unassembled WGS sequence"/>
</dbReference>
<evidence type="ECO:0000313" key="9">
    <source>
        <dbReference type="EMBL" id="OXM83707.1"/>
    </source>
</evidence>
<reference evidence="9 10" key="1">
    <citation type="submission" date="2017-07" db="EMBL/GenBank/DDBJ databases">
        <title>Genome sequencing and assembly of Paenibacillus rigui.</title>
        <authorList>
            <person name="Mayilraj S."/>
        </authorList>
    </citation>
    <scope>NUCLEOTIDE SEQUENCE [LARGE SCALE GENOMIC DNA]</scope>
    <source>
        <strain evidence="9 10">JCM 16352</strain>
    </source>
</reference>
<evidence type="ECO:0000256" key="5">
    <source>
        <dbReference type="ARBA" id="ARBA00022692"/>
    </source>
</evidence>
<dbReference type="Gene3D" id="1.20.58.340">
    <property type="entry name" value="Magnesium transport protein CorA, transmembrane region"/>
    <property type="match status" value="2"/>
</dbReference>
<dbReference type="InterPro" id="IPR045863">
    <property type="entry name" value="CorA_TM1_TM2"/>
</dbReference>
<dbReference type="NCBIfam" id="TIGR00383">
    <property type="entry name" value="corA"/>
    <property type="match status" value="1"/>
</dbReference>
<dbReference type="GO" id="GO:0005886">
    <property type="term" value="C:plasma membrane"/>
    <property type="evidence" value="ECO:0007669"/>
    <property type="project" value="UniProtKB-SubCell"/>
</dbReference>
<name>A0A229UJT3_9BACL</name>
<keyword evidence="4 8" id="KW-1003">Cell membrane</keyword>
<dbReference type="SUPFAM" id="SSF144083">
    <property type="entry name" value="Magnesium transport protein CorA, transmembrane region"/>
    <property type="match status" value="1"/>
</dbReference>
<gene>
    <name evidence="8 9" type="primary">corA</name>
    <name evidence="9" type="ORF">CF651_24230</name>
</gene>
<evidence type="ECO:0000256" key="4">
    <source>
        <dbReference type="ARBA" id="ARBA00022475"/>
    </source>
</evidence>
<accession>A0A229UJT3</accession>
<keyword evidence="7 8" id="KW-0472">Membrane</keyword>
<keyword evidence="10" id="KW-1185">Reference proteome</keyword>
<dbReference type="GO" id="GO:0000287">
    <property type="term" value="F:magnesium ion binding"/>
    <property type="evidence" value="ECO:0007669"/>
    <property type="project" value="TreeGrafter"/>
</dbReference>
<dbReference type="SUPFAM" id="SSF143865">
    <property type="entry name" value="CorA soluble domain-like"/>
    <property type="match status" value="1"/>
</dbReference>
<dbReference type="RefSeq" id="WP_094017465.1">
    <property type="nucleotide sequence ID" value="NZ_NMQW01000039.1"/>
</dbReference>
<sequence length="316" mass="37807">MIRIIAVDHDNRRIPEATLGDLLSLKVKWYWVDFDQPTEEEAKLLETHFQFHPLAIEDCYQLLQRPKVDHYDDVHFFVLHAMNAETLDSEEIDLFWGSHFIVTFHFSRSHEIDEAWRRISEQERLREKGHGYCAYLVMDKLVDEYFPSVYQIEDQLDEIEAKGKGEPIHLLMNEIFEIRSKLLKLRRTIVPMRDLMYRVINSDRIEGLKEQLAYFTDIYDHLLKLSEINDSNREMTADMRDSYISLNSNRMNAIMKTLTVITTIFMPLTFIAGIYGMNFDHMPELKWQWGYFAVLLFMFGIGFGMYLWFRRKGWFE</sequence>
<feature type="transmembrane region" description="Helical" evidence="8">
    <location>
        <begin position="258"/>
        <end position="277"/>
    </location>
</feature>
<dbReference type="FunFam" id="1.20.58.340:FF:000012">
    <property type="entry name" value="Magnesium transport protein CorA"/>
    <property type="match status" value="1"/>
</dbReference>
<comment type="similarity">
    <text evidence="2 8">Belongs to the CorA metal ion transporter (MIT) (TC 1.A.35) family.</text>
</comment>
<evidence type="ECO:0000256" key="7">
    <source>
        <dbReference type="ARBA" id="ARBA00023136"/>
    </source>
</evidence>
<keyword evidence="3 8" id="KW-0813">Transport</keyword>
<feature type="transmembrane region" description="Helical" evidence="8">
    <location>
        <begin position="289"/>
        <end position="309"/>
    </location>
</feature>
<dbReference type="GO" id="GO:0015087">
    <property type="term" value="F:cobalt ion transmembrane transporter activity"/>
    <property type="evidence" value="ECO:0007669"/>
    <property type="project" value="UniProtKB-UniRule"/>
</dbReference>
<proteinExistence type="inferred from homology"/>
<dbReference type="CDD" id="cd12831">
    <property type="entry name" value="TmCorA-like_u2"/>
    <property type="match status" value="1"/>
</dbReference>
<evidence type="ECO:0000256" key="1">
    <source>
        <dbReference type="ARBA" id="ARBA00004651"/>
    </source>
</evidence>
<dbReference type="Pfam" id="PF01544">
    <property type="entry name" value="CorA"/>
    <property type="match status" value="1"/>
</dbReference>